<name>A0A0L8HNM1_OCTBM</name>
<gene>
    <name evidence="2" type="ORF">OCBIM_22011411mg</name>
</gene>
<evidence type="ECO:0000256" key="1">
    <source>
        <dbReference type="SAM" id="Phobius"/>
    </source>
</evidence>
<dbReference type="EMBL" id="KQ417791">
    <property type="protein sequence ID" value="KOF90340.1"/>
    <property type="molecule type" value="Genomic_DNA"/>
</dbReference>
<protein>
    <submittedName>
        <fullName evidence="2">Uncharacterized protein</fullName>
    </submittedName>
</protein>
<accession>A0A0L8HNM1</accession>
<dbReference type="AlphaFoldDB" id="A0A0L8HNM1"/>
<evidence type="ECO:0000313" key="2">
    <source>
        <dbReference type="EMBL" id="KOF90340.1"/>
    </source>
</evidence>
<feature type="transmembrane region" description="Helical" evidence="1">
    <location>
        <begin position="137"/>
        <end position="166"/>
    </location>
</feature>
<keyword evidence="1" id="KW-0472">Membrane</keyword>
<reference evidence="2" key="1">
    <citation type="submission" date="2015-07" db="EMBL/GenBank/DDBJ databases">
        <title>MeaNS - Measles Nucleotide Surveillance Program.</title>
        <authorList>
            <person name="Tran T."/>
            <person name="Druce J."/>
        </authorList>
    </citation>
    <scope>NUCLEOTIDE SEQUENCE</scope>
    <source>
        <strain evidence="2">UCB-OBI-ISO-001</strain>
        <tissue evidence="2">Gonad</tissue>
    </source>
</reference>
<organism evidence="2">
    <name type="scientific">Octopus bimaculoides</name>
    <name type="common">California two-spotted octopus</name>
    <dbReference type="NCBI Taxonomy" id="37653"/>
    <lineage>
        <taxon>Eukaryota</taxon>
        <taxon>Metazoa</taxon>
        <taxon>Spiralia</taxon>
        <taxon>Lophotrochozoa</taxon>
        <taxon>Mollusca</taxon>
        <taxon>Cephalopoda</taxon>
        <taxon>Coleoidea</taxon>
        <taxon>Octopodiformes</taxon>
        <taxon>Octopoda</taxon>
        <taxon>Incirrata</taxon>
        <taxon>Octopodidae</taxon>
        <taxon>Octopus</taxon>
    </lineage>
</organism>
<sequence length="194" mass="22512">MHSVDGFSLTFTYSAVQVHCHVLSRSLLLCVEGRLQFSSQQLRFSVLSVSNKDVYYFSCIQKVVYYDVYVQQEMSVVLYICSPYHFQGKACPHLKLIDSVSVFLKSGHDYLYTHLEFCGTCILVPVQRRNYCLHVQYAIVTALYSLTIGYWCPVFSVLCLFSCYFVKRRKLLLSCDHLEDMTFFLSTQSLVIFM</sequence>
<proteinExistence type="predicted"/>
<keyword evidence="1" id="KW-1133">Transmembrane helix</keyword>
<keyword evidence="1" id="KW-0812">Transmembrane</keyword>